<keyword evidence="2" id="KW-0067">ATP-binding</keyword>
<dbReference type="Pfam" id="PF00072">
    <property type="entry name" value="Response_reg"/>
    <property type="match status" value="1"/>
</dbReference>
<dbReference type="Pfam" id="PF25601">
    <property type="entry name" value="AAA_lid_14"/>
    <property type="match status" value="1"/>
</dbReference>
<dbReference type="PROSITE" id="PS50045">
    <property type="entry name" value="SIGMA54_INTERACT_4"/>
    <property type="match status" value="1"/>
</dbReference>
<dbReference type="InterPro" id="IPR003593">
    <property type="entry name" value="AAA+_ATPase"/>
</dbReference>
<dbReference type="SMART" id="SM00448">
    <property type="entry name" value="REC"/>
    <property type="match status" value="1"/>
</dbReference>
<protein>
    <submittedName>
        <fullName evidence="9">Response regulator in two-component reguatory system (EBP family)</fullName>
    </submittedName>
</protein>
<dbReference type="Pfam" id="PF02954">
    <property type="entry name" value="HTH_8"/>
    <property type="match status" value="1"/>
</dbReference>
<dbReference type="SMART" id="SM00382">
    <property type="entry name" value="AAA"/>
    <property type="match status" value="1"/>
</dbReference>
<dbReference type="PATRIC" id="fig|859656.5.peg.4978"/>
<evidence type="ECO:0000256" key="3">
    <source>
        <dbReference type="ARBA" id="ARBA00023015"/>
    </source>
</evidence>
<keyword evidence="4" id="KW-0238">DNA-binding</keyword>
<gene>
    <name evidence="9" type="primary">zraR</name>
    <name evidence="9" type="ORF">RCFBP_mp30561</name>
</gene>
<dbReference type="GO" id="GO:0005524">
    <property type="term" value="F:ATP binding"/>
    <property type="evidence" value="ECO:0007669"/>
    <property type="project" value="UniProtKB-KW"/>
</dbReference>
<dbReference type="PANTHER" id="PTHR32071">
    <property type="entry name" value="TRANSCRIPTIONAL REGULATORY PROTEIN"/>
    <property type="match status" value="1"/>
</dbReference>
<dbReference type="CDD" id="cd00009">
    <property type="entry name" value="AAA"/>
    <property type="match status" value="1"/>
</dbReference>
<dbReference type="InterPro" id="IPR009057">
    <property type="entry name" value="Homeodomain-like_sf"/>
</dbReference>
<evidence type="ECO:0000256" key="5">
    <source>
        <dbReference type="ARBA" id="ARBA00023163"/>
    </source>
</evidence>
<dbReference type="EMBL" id="FP885907">
    <property type="protein sequence ID" value="CBJ54639.1"/>
    <property type="molecule type" value="Genomic_DNA"/>
</dbReference>
<dbReference type="AlphaFoldDB" id="D8P6V3"/>
<proteinExistence type="predicted"/>
<dbReference type="FunFam" id="3.40.50.300:FF:000006">
    <property type="entry name" value="DNA-binding transcriptional regulator NtrC"/>
    <property type="match status" value="1"/>
</dbReference>
<dbReference type="InterPro" id="IPR011006">
    <property type="entry name" value="CheY-like_superfamily"/>
</dbReference>
<dbReference type="PROSITE" id="PS00676">
    <property type="entry name" value="SIGMA54_INTERACT_2"/>
    <property type="match status" value="1"/>
</dbReference>
<evidence type="ECO:0000256" key="4">
    <source>
        <dbReference type="ARBA" id="ARBA00023125"/>
    </source>
</evidence>
<dbReference type="GO" id="GO:0043565">
    <property type="term" value="F:sequence-specific DNA binding"/>
    <property type="evidence" value="ECO:0007669"/>
    <property type="project" value="InterPro"/>
</dbReference>
<keyword evidence="6" id="KW-0597">Phosphoprotein</keyword>
<dbReference type="PROSITE" id="PS50110">
    <property type="entry name" value="RESPONSE_REGULATORY"/>
    <property type="match status" value="1"/>
</dbReference>
<dbReference type="InterPro" id="IPR001789">
    <property type="entry name" value="Sig_transdc_resp-reg_receiver"/>
</dbReference>
<dbReference type="InterPro" id="IPR058031">
    <property type="entry name" value="AAA_lid_NorR"/>
</dbReference>
<evidence type="ECO:0000256" key="6">
    <source>
        <dbReference type="PROSITE-ProRule" id="PRU00169"/>
    </source>
</evidence>
<accession>D8P6V3</accession>
<reference evidence="9" key="2">
    <citation type="submission" date="2010-02" db="EMBL/GenBank/DDBJ databases">
        <authorList>
            <person name="Genoscope - CEA"/>
        </authorList>
    </citation>
    <scope>NUCLEOTIDE SEQUENCE</scope>
    <source>
        <strain evidence="9">CFBP2957</strain>
        <plasmid evidence="9">RCFBPv3_mp</plasmid>
    </source>
</reference>
<dbReference type="Gene3D" id="3.40.50.300">
    <property type="entry name" value="P-loop containing nucleotide triphosphate hydrolases"/>
    <property type="match status" value="1"/>
</dbReference>
<dbReference type="InterPro" id="IPR025944">
    <property type="entry name" value="Sigma_54_int_dom_CS"/>
</dbReference>
<dbReference type="RefSeq" id="WP_013209095.1">
    <property type="nucleotide sequence ID" value="NC_014309.1"/>
</dbReference>
<dbReference type="SUPFAM" id="SSF52540">
    <property type="entry name" value="P-loop containing nucleoside triphosphate hydrolases"/>
    <property type="match status" value="1"/>
</dbReference>
<feature type="domain" description="Sigma-54 factor interaction" evidence="7">
    <location>
        <begin position="141"/>
        <end position="369"/>
    </location>
</feature>
<dbReference type="InterPro" id="IPR027417">
    <property type="entry name" value="P-loop_NTPase"/>
</dbReference>
<name>D8P6V3_RALSL</name>
<dbReference type="PANTHER" id="PTHR32071:SF117">
    <property type="entry name" value="PTS-DEPENDENT DIHYDROXYACETONE KINASE OPERON REGULATORY PROTEIN-RELATED"/>
    <property type="match status" value="1"/>
</dbReference>
<dbReference type="InterPro" id="IPR002197">
    <property type="entry name" value="HTH_Fis"/>
</dbReference>
<evidence type="ECO:0000256" key="1">
    <source>
        <dbReference type="ARBA" id="ARBA00022741"/>
    </source>
</evidence>
<dbReference type="InterPro" id="IPR002078">
    <property type="entry name" value="Sigma_54_int"/>
</dbReference>
<evidence type="ECO:0000259" key="7">
    <source>
        <dbReference type="PROSITE" id="PS50045"/>
    </source>
</evidence>
<keyword evidence="5" id="KW-0804">Transcription</keyword>
<sequence length="462" mass="50404">MPHILIVEDDASARAALGELVSAEGFTTAQAGSLRDARIQISRHSPDAVLIDLVLPDGNGMDLLEDIPSHSGTEIIVMTGHASVETAVEALRMGAADYLVKPVNFQRLKSILARIPRPGDLKAEIGNLRGELRRLGLFGQMLGNSSAMQTLYDQVSRVAPTEATVLLIGESGTGKELAAQTIHDLSLRRKQPFLPVNCGAISPNLIESEMFGHERGSFTGADRQHKGYFERANGGTLFLDEITEMPVELQVKLLRVLETGVFMRVGTNREIDTDVRVIAATNRDPEEAVADGKLRADLYHRLNVFPLQLPPLRERGKDVELLAQHFLDQLNAHNNTKKTFLPQAMDTLRAYNWPGNVRELRNYVQRAYIMSDDTGISTEAVPLQVSTTQTSSGSTLTIPVGTSLASADKKIILATLEQCGGVKKRAAELLGISLKTLYNRLEEYGNSSNSEGENGKAQTTEA</sequence>
<dbReference type="Pfam" id="PF00158">
    <property type="entry name" value="Sigma54_activat"/>
    <property type="match status" value="1"/>
</dbReference>
<dbReference type="Gene3D" id="1.10.10.60">
    <property type="entry name" value="Homeodomain-like"/>
    <property type="match status" value="1"/>
</dbReference>
<organism evidence="9">
    <name type="scientific">Ralstonia solanacearum CFBP2957</name>
    <dbReference type="NCBI Taxonomy" id="859656"/>
    <lineage>
        <taxon>Bacteria</taxon>
        <taxon>Pseudomonadati</taxon>
        <taxon>Pseudomonadota</taxon>
        <taxon>Betaproteobacteria</taxon>
        <taxon>Burkholderiales</taxon>
        <taxon>Burkholderiaceae</taxon>
        <taxon>Ralstonia</taxon>
        <taxon>Ralstonia solanacearum species complex</taxon>
    </lineage>
</organism>
<dbReference type="PRINTS" id="PR01590">
    <property type="entry name" value="HTHFIS"/>
</dbReference>
<dbReference type="InterPro" id="IPR025943">
    <property type="entry name" value="Sigma_54_int_dom_ATP-bd_2"/>
</dbReference>
<dbReference type="GO" id="GO:0000160">
    <property type="term" value="P:phosphorelay signal transduction system"/>
    <property type="evidence" value="ECO:0007669"/>
    <property type="project" value="InterPro"/>
</dbReference>
<geneLocation type="plasmid" evidence="9">
    <name>RCFBPv3_mp</name>
</geneLocation>
<keyword evidence="1" id="KW-0547">Nucleotide-binding</keyword>
<evidence type="ECO:0000256" key="2">
    <source>
        <dbReference type="ARBA" id="ARBA00022840"/>
    </source>
</evidence>
<keyword evidence="3" id="KW-0805">Transcription regulation</keyword>
<dbReference type="SUPFAM" id="SSF46689">
    <property type="entry name" value="Homeodomain-like"/>
    <property type="match status" value="1"/>
</dbReference>
<evidence type="ECO:0000259" key="8">
    <source>
        <dbReference type="PROSITE" id="PS50110"/>
    </source>
</evidence>
<evidence type="ECO:0000313" key="9">
    <source>
        <dbReference type="EMBL" id="CBJ54639.1"/>
    </source>
</evidence>
<dbReference type="Gene3D" id="1.10.8.60">
    <property type="match status" value="1"/>
</dbReference>
<dbReference type="Gene3D" id="3.40.50.2300">
    <property type="match status" value="1"/>
</dbReference>
<feature type="domain" description="Response regulatory" evidence="8">
    <location>
        <begin position="3"/>
        <end position="116"/>
    </location>
</feature>
<dbReference type="SUPFAM" id="SSF52172">
    <property type="entry name" value="CheY-like"/>
    <property type="match status" value="1"/>
</dbReference>
<reference evidence="9" key="1">
    <citation type="journal article" date="2010" name="BMC Genomics">
        <title>Genomes of three tomato pathogens within the Ralstonia solanacearum species complex reveal significant evolutionary divergence.</title>
        <authorList>
            <person name="Remenant B."/>
            <person name="Coupat-Goutaland B."/>
            <person name="Guidot A."/>
            <person name="Cellier G."/>
            <person name="Wicker E."/>
            <person name="Allen C."/>
            <person name="Fegan M."/>
            <person name="Pruvost O."/>
            <person name="Elbaz M."/>
            <person name="Calteau A."/>
            <person name="Salvignol G."/>
            <person name="Mornico D."/>
            <person name="Mangenot S."/>
            <person name="Barbe V."/>
            <person name="Medigue C."/>
            <person name="Prior P."/>
        </authorList>
    </citation>
    <scope>NUCLEOTIDE SEQUENCE [LARGE SCALE GENOMIC DNA]</scope>
    <source>
        <strain evidence="9">CFBP2957</strain>
        <plasmid evidence="9">RCFBPv3_mp</plasmid>
    </source>
</reference>
<keyword evidence="9" id="KW-0614">Plasmid</keyword>
<feature type="modified residue" description="4-aspartylphosphate" evidence="6">
    <location>
        <position position="52"/>
    </location>
</feature>
<dbReference type="PROSITE" id="PS00688">
    <property type="entry name" value="SIGMA54_INTERACT_3"/>
    <property type="match status" value="1"/>
</dbReference>
<dbReference type="GO" id="GO:0006355">
    <property type="term" value="P:regulation of DNA-templated transcription"/>
    <property type="evidence" value="ECO:0007669"/>
    <property type="project" value="InterPro"/>
</dbReference>